<gene>
    <name evidence="3" type="ORF">GCM10023171_35220</name>
</gene>
<dbReference type="PANTHER" id="PTHR48081:SF8">
    <property type="entry name" value="ALPHA_BETA HYDROLASE FOLD-3 DOMAIN-CONTAINING PROTEIN-RELATED"/>
    <property type="match status" value="1"/>
</dbReference>
<organism evidence="3 4">
    <name type="scientific">Microbacterium panaciterrae</name>
    <dbReference type="NCBI Taxonomy" id="985759"/>
    <lineage>
        <taxon>Bacteria</taxon>
        <taxon>Bacillati</taxon>
        <taxon>Actinomycetota</taxon>
        <taxon>Actinomycetes</taxon>
        <taxon>Micrococcales</taxon>
        <taxon>Microbacteriaceae</taxon>
        <taxon>Microbacterium</taxon>
    </lineage>
</organism>
<dbReference type="PANTHER" id="PTHR48081">
    <property type="entry name" value="AB HYDROLASE SUPERFAMILY PROTEIN C4A8.06C"/>
    <property type="match status" value="1"/>
</dbReference>
<dbReference type="Pfam" id="PF07859">
    <property type="entry name" value="Abhydrolase_3"/>
    <property type="match status" value="1"/>
</dbReference>
<dbReference type="SUPFAM" id="SSF53474">
    <property type="entry name" value="alpha/beta-Hydrolases"/>
    <property type="match status" value="1"/>
</dbReference>
<evidence type="ECO:0000256" key="1">
    <source>
        <dbReference type="ARBA" id="ARBA00022801"/>
    </source>
</evidence>
<dbReference type="Proteomes" id="UP001500731">
    <property type="component" value="Unassembled WGS sequence"/>
</dbReference>
<comment type="caution">
    <text evidence="3">The sequence shown here is derived from an EMBL/GenBank/DDBJ whole genome shotgun (WGS) entry which is preliminary data.</text>
</comment>
<dbReference type="RefSeq" id="WP_345188762.1">
    <property type="nucleotide sequence ID" value="NZ_BAABGP010000024.1"/>
</dbReference>
<keyword evidence="4" id="KW-1185">Reference proteome</keyword>
<proteinExistence type="predicted"/>
<evidence type="ECO:0000259" key="2">
    <source>
        <dbReference type="Pfam" id="PF07859"/>
    </source>
</evidence>
<dbReference type="EMBL" id="BAABGP010000024">
    <property type="protein sequence ID" value="GAA4491383.1"/>
    <property type="molecule type" value="Genomic_DNA"/>
</dbReference>
<keyword evidence="1 3" id="KW-0378">Hydrolase</keyword>
<dbReference type="GO" id="GO:0016787">
    <property type="term" value="F:hydrolase activity"/>
    <property type="evidence" value="ECO:0007669"/>
    <property type="project" value="UniProtKB-KW"/>
</dbReference>
<evidence type="ECO:0000313" key="3">
    <source>
        <dbReference type="EMBL" id="GAA4491383.1"/>
    </source>
</evidence>
<name>A0ABP8PS76_9MICO</name>
<evidence type="ECO:0000313" key="4">
    <source>
        <dbReference type="Proteomes" id="UP001500731"/>
    </source>
</evidence>
<dbReference type="InterPro" id="IPR029058">
    <property type="entry name" value="AB_hydrolase_fold"/>
</dbReference>
<dbReference type="Gene3D" id="3.40.50.1820">
    <property type="entry name" value="alpha/beta hydrolase"/>
    <property type="match status" value="1"/>
</dbReference>
<dbReference type="InterPro" id="IPR050300">
    <property type="entry name" value="GDXG_lipolytic_enzyme"/>
</dbReference>
<feature type="domain" description="Alpha/beta hydrolase fold-3" evidence="2">
    <location>
        <begin position="69"/>
        <end position="274"/>
    </location>
</feature>
<accession>A0ABP8PS76</accession>
<reference evidence="4" key="1">
    <citation type="journal article" date="2019" name="Int. J. Syst. Evol. Microbiol.">
        <title>The Global Catalogue of Microorganisms (GCM) 10K type strain sequencing project: providing services to taxonomists for standard genome sequencing and annotation.</title>
        <authorList>
            <consortium name="The Broad Institute Genomics Platform"/>
            <consortium name="The Broad Institute Genome Sequencing Center for Infectious Disease"/>
            <person name="Wu L."/>
            <person name="Ma J."/>
        </authorList>
    </citation>
    <scope>NUCLEOTIDE SEQUENCE [LARGE SCALE GENOMIC DNA]</scope>
    <source>
        <strain evidence="4">JCM 17839</strain>
    </source>
</reference>
<dbReference type="InterPro" id="IPR013094">
    <property type="entry name" value="AB_hydrolase_3"/>
</dbReference>
<protein>
    <submittedName>
        <fullName evidence="3">Alpha/beta hydrolase</fullName>
    </submittedName>
</protein>
<sequence>MGFLTVPAIADTVARFMGAFSPPPAKGLLGFPEIPGDTHIVQVPTRHGPVACTVYAPPHRDKDATGVYVNFHGGGFVVPGRRQDDPWCRYLASKAGVYVINVEYDTAPRVRFPVPVEQAHDVSLWAARSEHPWHGRPIAIGGQSAGGNLAAGAARLAWEQGQDHIAFQVLHYPPLDLVTDARRKHSPAKRPVIRGWMRDVFDTAYVPRAADREDRLASPAWGTNGDSLAGIAPAIVATCEFDRLRAEGAAYAEKLKAVGALLAYVEIPQTDHGYNLLTDRGTAERGYGVLAPLISANLAQ</sequence>